<dbReference type="Proteomes" id="UP000541033">
    <property type="component" value="Unassembled WGS sequence"/>
</dbReference>
<name>A0A7X5TSR9_9MICO</name>
<evidence type="ECO:0000313" key="1">
    <source>
        <dbReference type="EMBL" id="NIH52523.1"/>
    </source>
</evidence>
<comment type="caution">
    <text evidence="1">The sequence shown here is derived from an EMBL/GenBank/DDBJ whole genome shotgun (WGS) entry which is preliminary data.</text>
</comment>
<reference evidence="1 2" key="1">
    <citation type="submission" date="2020-02" db="EMBL/GenBank/DDBJ databases">
        <title>Sequencing the genomes of 1000 actinobacteria strains.</title>
        <authorList>
            <person name="Klenk H.-P."/>
        </authorList>
    </citation>
    <scope>NUCLEOTIDE SEQUENCE [LARGE SCALE GENOMIC DNA]</scope>
    <source>
        <strain evidence="1 2">DSM 27960</strain>
    </source>
</reference>
<sequence>MRFFIIWPWEASGVFLLAAGPLEIRISITKNTDLKGKK</sequence>
<organism evidence="1 2">
    <name type="scientific">Lysinibacter cavernae</name>
    <dbReference type="NCBI Taxonomy" id="1640652"/>
    <lineage>
        <taxon>Bacteria</taxon>
        <taxon>Bacillati</taxon>
        <taxon>Actinomycetota</taxon>
        <taxon>Actinomycetes</taxon>
        <taxon>Micrococcales</taxon>
        <taxon>Microbacteriaceae</taxon>
        <taxon>Lysinibacter</taxon>
    </lineage>
</organism>
<keyword evidence="2" id="KW-1185">Reference proteome</keyword>
<accession>A0A7X5TSR9</accession>
<protein>
    <submittedName>
        <fullName evidence="1">Uncharacterized protein</fullName>
    </submittedName>
</protein>
<gene>
    <name evidence="1" type="ORF">FHX76_000391</name>
</gene>
<dbReference type="EMBL" id="JAAMOX010000001">
    <property type="protein sequence ID" value="NIH52523.1"/>
    <property type="molecule type" value="Genomic_DNA"/>
</dbReference>
<dbReference type="AlphaFoldDB" id="A0A7X5TSR9"/>
<proteinExistence type="predicted"/>
<evidence type="ECO:0000313" key="2">
    <source>
        <dbReference type="Proteomes" id="UP000541033"/>
    </source>
</evidence>